<sequence>MQHSANAVRVGVGSQQRGLLPVLVALNPQAGAPIAAPLCPLSRQASSYQRAGRKGSLTSNDAAAGRVVARAAGPSSTAATSGLGLFPAGMQTARVQLPAVVLQLEASKVLADGAALDTLSQALQGGCNMVVLWDSNANAAAMYDAALRVQEALRARAPLLLVDRTDIALAIGAQGVLLTDQGVPTVVAKRMMPQALVGRVVGDEGAAAAAAADGASLVLVEGAGGAVPAASMLTGAKTGQRSGNAIPVLMSVRAASGAAGEAAGEALAAADVDGVATSVEALPAVARACFDLAENATAEDYAQAILTRLNVKAATADAAAKRKQGQSAKPAAAAAASAPAAAAPEAPAATPPKAAGGSAAAAAPAAAPPMPTVKRPGGAASRPLRRLMDPERESLLSEEKAKLTEVLAFLEEVLPGVNELGLLRDALKALDEPFLVAVVGEFNSGKSSVINALLGRRYLAEGILPTTNEISILKYSDTAPATSNPSQVQLVQQSDGLYVRYLPAKLLQDLNIVDTPGTNVILERQQRLTEEYVPRADLVLFVMSADRPFSESEVRFLEYIRQWQKKVVFVVNKSDILESSDEVDAVKEFVAANAQRILRLDRPSVIAVSSRSALRAKLTASNLPITASFDSDLPSASPTAPLSNVDPEAMEAALSNSRDWAVSNFSELERNVSNFLVGKGAGGGEGVRLKLQTPLFVADALLGAAGRQLETDLAAARAELEGVQLVGRQLGRFRAEMEKDAAAQRAALQPVLAEVLARAEKFVDSTVQLSNAPLLVSIAAGNKEYPFRAAFEKEVVGGGFDALRSAVAEHGSWLRANCANQRDYYAQFAASRAAAAGLPDLATAAVAATSSSASEAGSKSAPAASSSSAPPQTELSGDRAASGADASSSTSASSPALRAVGDFNLRAISTLLDTELQQAMATTAGTAVGAPVFGLFAMQIVGNTLEDLLLAALAGGVSYVSLLNLPLRRADLKGKIGRVAGNFVSDVQAKMEQEVADEVKATVAAVGELMAPLEQTYGAEVARLEARKSDLVAFGEALQELQRRTANLE</sequence>
<name>A0A2K3CXP1_CHLRE</name>
<dbReference type="InterPro" id="IPR022998">
    <property type="entry name" value="ThiamineP_synth_TenI"/>
</dbReference>
<dbReference type="AlphaFoldDB" id="A0A2K3CXP1"/>
<evidence type="ECO:0008006" key="6">
    <source>
        <dbReference type="Google" id="ProtNLM"/>
    </source>
</evidence>
<dbReference type="Gramene" id="PNW73043">
    <property type="protein sequence ID" value="PNW73043"/>
    <property type="gene ID" value="CHLRE_14g616600v5"/>
</dbReference>
<dbReference type="FunCoup" id="A0A2K3CXP1">
    <property type="interactions" value="617"/>
</dbReference>
<evidence type="ECO:0000313" key="4">
    <source>
        <dbReference type="EMBL" id="PNW73043.1"/>
    </source>
</evidence>
<proteinExistence type="predicted"/>
<gene>
    <name evidence="4" type="ORF">CHLRE_14g616600v5</name>
</gene>
<dbReference type="Pfam" id="PF02581">
    <property type="entry name" value="TMP-TENI"/>
    <property type="match status" value="1"/>
</dbReference>
<feature type="region of interest" description="Disordered" evidence="1">
    <location>
        <begin position="855"/>
        <end position="894"/>
    </location>
</feature>
<dbReference type="InterPro" id="IPR027417">
    <property type="entry name" value="P-loop_NTPase"/>
</dbReference>
<dbReference type="OrthoDB" id="422720at2759"/>
<dbReference type="GO" id="GO:0005525">
    <property type="term" value="F:GTP binding"/>
    <property type="evidence" value="ECO:0007669"/>
    <property type="project" value="InterPro"/>
</dbReference>
<dbReference type="Proteomes" id="UP000006906">
    <property type="component" value="Chromosome 14"/>
</dbReference>
<dbReference type="PANTHER" id="PTHR43681:SF1">
    <property type="entry name" value="SARCALUMENIN"/>
    <property type="match status" value="1"/>
</dbReference>
<dbReference type="ExpressionAtlas" id="A0A2K3CXP1">
    <property type="expression patterns" value="baseline"/>
</dbReference>
<dbReference type="EMBL" id="CM008975">
    <property type="protein sequence ID" value="PNW73043.1"/>
    <property type="molecule type" value="Genomic_DNA"/>
</dbReference>
<dbReference type="InterPro" id="IPR006073">
    <property type="entry name" value="GTP-bd"/>
</dbReference>
<dbReference type="FunFam" id="3.40.50.300:FF:001052">
    <property type="entry name" value="Probable transmembrane GTPase FZO-like, chloroplastic"/>
    <property type="match status" value="1"/>
</dbReference>
<feature type="compositionally biased region" description="Low complexity" evidence="1">
    <location>
        <begin position="878"/>
        <end position="894"/>
    </location>
</feature>
<reference evidence="4 5" key="1">
    <citation type="journal article" date="2007" name="Science">
        <title>The Chlamydomonas genome reveals the evolution of key animal and plant functions.</title>
        <authorList>
            <person name="Merchant S.S."/>
            <person name="Prochnik S.E."/>
            <person name="Vallon O."/>
            <person name="Harris E.H."/>
            <person name="Karpowicz S.J."/>
            <person name="Witman G.B."/>
            <person name="Terry A."/>
            <person name="Salamov A."/>
            <person name="Fritz-Laylin L.K."/>
            <person name="Marechal-Drouard L."/>
            <person name="Marshall W.F."/>
            <person name="Qu L.H."/>
            <person name="Nelson D.R."/>
            <person name="Sanderfoot A.A."/>
            <person name="Spalding M.H."/>
            <person name="Kapitonov V.V."/>
            <person name="Ren Q."/>
            <person name="Ferris P."/>
            <person name="Lindquist E."/>
            <person name="Shapiro H."/>
            <person name="Lucas S.M."/>
            <person name="Grimwood J."/>
            <person name="Schmutz J."/>
            <person name="Cardol P."/>
            <person name="Cerutti H."/>
            <person name="Chanfreau G."/>
            <person name="Chen C.L."/>
            <person name="Cognat V."/>
            <person name="Croft M.T."/>
            <person name="Dent R."/>
            <person name="Dutcher S."/>
            <person name="Fernandez E."/>
            <person name="Fukuzawa H."/>
            <person name="Gonzalez-Ballester D."/>
            <person name="Gonzalez-Halphen D."/>
            <person name="Hallmann A."/>
            <person name="Hanikenne M."/>
            <person name="Hippler M."/>
            <person name="Inwood W."/>
            <person name="Jabbari K."/>
            <person name="Kalanon M."/>
            <person name="Kuras R."/>
            <person name="Lefebvre P.A."/>
            <person name="Lemaire S.D."/>
            <person name="Lobanov A.V."/>
            <person name="Lohr M."/>
            <person name="Manuell A."/>
            <person name="Meier I."/>
            <person name="Mets L."/>
            <person name="Mittag M."/>
            <person name="Mittelmeier T."/>
            <person name="Moroney J.V."/>
            <person name="Moseley J."/>
            <person name="Napoli C."/>
            <person name="Nedelcu A.M."/>
            <person name="Niyogi K."/>
            <person name="Novoselov S.V."/>
            <person name="Paulsen I.T."/>
            <person name="Pazour G."/>
            <person name="Purton S."/>
            <person name="Ral J.P."/>
            <person name="Riano-Pachon D.M."/>
            <person name="Riekhof W."/>
            <person name="Rymarquis L."/>
            <person name="Schroda M."/>
            <person name="Stern D."/>
            <person name="Umen J."/>
            <person name="Willows R."/>
            <person name="Wilson N."/>
            <person name="Zimmer S.L."/>
            <person name="Allmer J."/>
            <person name="Balk J."/>
            <person name="Bisova K."/>
            <person name="Chen C.J."/>
            <person name="Elias M."/>
            <person name="Gendler K."/>
            <person name="Hauser C."/>
            <person name="Lamb M.R."/>
            <person name="Ledford H."/>
            <person name="Long J.C."/>
            <person name="Minagawa J."/>
            <person name="Page M.D."/>
            <person name="Pan J."/>
            <person name="Pootakham W."/>
            <person name="Roje S."/>
            <person name="Rose A."/>
            <person name="Stahlberg E."/>
            <person name="Terauchi A.M."/>
            <person name="Yang P."/>
            <person name="Ball S."/>
            <person name="Bowler C."/>
            <person name="Dieckmann C.L."/>
            <person name="Gladyshev V.N."/>
            <person name="Green P."/>
            <person name="Jorgensen R."/>
            <person name="Mayfield S."/>
            <person name="Mueller-Roeber B."/>
            <person name="Rajamani S."/>
            <person name="Sayre R.T."/>
            <person name="Brokstein P."/>
            <person name="Dubchak I."/>
            <person name="Goodstein D."/>
            <person name="Hornick L."/>
            <person name="Huang Y.W."/>
            <person name="Jhaveri J."/>
            <person name="Luo Y."/>
            <person name="Martinez D."/>
            <person name="Ngau W.C."/>
            <person name="Otillar B."/>
            <person name="Poliakov A."/>
            <person name="Porter A."/>
            <person name="Szajkowski L."/>
            <person name="Werner G."/>
            <person name="Zhou K."/>
            <person name="Grigoriev I.V."/>
            <person name="Rokhsar D.S."/>
            <person name="Grossman A.R."/>
        </authorList>
    </citation>
    <scope>NUCLEOTIDE SEQUENCE [LARGE SCALE GENOMIC DNA]</scope>
    <source>
        <strain evidence="5">CC-503</strain>
    </source>
</reference>
<feature type="domain" description="G" evidence="2">
    <location>
        <begin position="436"/>
        <end position="573"/>
    </location>
</feature>
<feature type="compositionally biased region" description="Low complexity" evidence="1">
    <location>
        <begin position="344"/>
        <end position="365"/>
    </location>
</feature>
<evidence type="ECO:0000259" key="2">
    <source>
        <dbReference type="Pfam" id="PF01926"/>
    </source>
</evidence>
<dbReference type="Pfam" id="PF01926">
    <property type="entry name" value="MMR_HSR1"/>
    <property type="match status" value="1"/>
</dbReference>
<feature type="compositionally biased region" description="Low complexity" evidence="1">
    <location>
        <begin position="855"/>
        <end position="869"/>
    </location>
</feature>
<dbReference type="SUPFAM" id="SSF51391">
    <property type="entry name" value="Thiamin phosphate synthase"/>
    <property type="match status" value="1"/>
</dbReference>
<dbReference type="InParanoid" id="A0A2K3CXP1"/>
<dbReference type="GO" id="GO:0031969">
    <property type="term" value="C:chloroplast membrane"/>
    <property type="evidence" value="ECO:0000318"/>
    <property type="project" value="GO_Central"/>
</dbReference>
<evidence type="ECO:0000256" key="1">
    <source>
        <dbReference type="SAM" id="MobiDB-lite"/>
    </source>
</evidence>
<keyword evidence="5" id="KW-1185">Reference proteome</keyword>
<dbReference type="RefSeq" id="XP_042916771.1">
    <property type="nucleotide sequence ID" value="XM_043070098.1"/>
</dbReference>
<dbReference type="GO" id="GO:0009228">
    <property type="term" value="P:thiamine biosynthetic process"/>
    <property type="evidence" value="ECO:0007669"/>
    <property type="project" value="UniProtKB-KW"/>
</dbReference>
<dbReference type="PANTHER" id="PTHR43681">
    <property type="entry name" value="TRANSMEMBRANE GTPASE FZO"/>
    <property type="match status" value="1"/>
</dbReference>
<dbReference type="PaxDb" id="3055-EDO95731"/>
<dbReference type="GO" id="GO:0010027">
    <property type="term" value="P:thylakoid membrane organization"/>
    <property type="evidence" value="ECO:0000318"/>
    <property type="project" value="GO_Central"/>
</dbReference>
<dbReference type="Gene3D" id="3.20.20.70">
    <property type="entry name" value="Aldolase class I"/>
    <property type="match status" value="1"/>
</dbReference>
<feature type="region of interest" description="Disordered" evidence="1">
    <location>
        <begin position="344"/>
        <end position="391"/>
    </location>
</feature>
<dbReference type="KEGG" id="cre:CHLRE_14g616600v5"/>
<evidence type="ECO:0000313" key="5">
    <source>
        <dbReference type="Proteomes" id="UP000006906"/>
    </source>
</evidence>
<dbReference type="InterPro" id="IPR013785">
    <property type="entry name" value="Aldolase_TIM"/>
</dbReference>
<organism evidence="4 5">
    <name type="scientific">Chlamydomonas reinhardtii</name>
    <name type="common">Chlamydomonas smithii</name>
    <dbReference type="NCBI Taxonomy" id="3055"/>
    <lineage>
        <taxon>Eukaryota</taxon>
        <taxon>Viridiplantae</taxon>
        <taxon>Chlorophyta</taxon>
        <taxon>core chlorophytes</taxon>
        <taxon>Chlorophyceae</taxon>
        <taxon>CS clade</taxon>
        <taxon>Chlamydomonadales</taxon>
        <taxon>Chlamydomonadaceae</taxon>
        <taxon>Chlamydomonas</taxon>
    </lineage>
</organism>
<accession>A0A2K3CXP1</accession>
<protein>
    <recommendedName>
        <fullName evidence="6">G domain-containing protein</fullName>
    </recommendedName>
</protein>
<dbReference type="STRING" id="3055.A0A2K3CXP1"/>
<dbReference type="InterPro" id="IPR051943">
    <property type="entry name" value="TRAFAC_Dynamin-like_GTPase"/>
</dbReference>
<dbReference type="InterPro" id="IPR036206">
    <property type="entry name" value="ThiamineP_synth_sf"/>
</dbReference>
<feature type="domain" description="Thiamine phosphate synthase/TenI" evidence="3">
    <location>
        <begin position="114"/>
        <end position="220"/>
    </location>
</feature>
<dbReference type="SUPFAM" id="SSF52540">
    <property type="entry name" value="P-loop containing nucleoside triphosphate hydrolases"/>
    <property type="match status" value="1"/>
</dbReference>
<dbReference type="GeneID" id="5715815"/>
<dbReference type="CDD" id="cd09912">
    <property type="entry name" value="DLP_2"/>
    <property type="match status" value="1"/>
</dbReference>
<evidence type="ECO:0000259" key="3">
    <source>
        <dbReference type="Pfam" id="PF02581"/>
    </source>
</evidence>
<dbReference type="Gene3D" id="3.40.50.300">
    <property type="entry name" value="P-loop containing nucleotide triphosphate hydrolases"/>
    <property type="match status" value="1"/>
</dbReference>